<accession>A0ABW2XYX1</accession>
<reference evidence="3" key="1">
    <citation type="journal article" date="2019" name="Int. J. Syst. Evol. Microbiol.">
        <title>The Global Catalogue of Microorganisms (GCM) 10K type strain sequencing project: providing services to taxonomists for standard genome sequencing and annotation.</title>
        <authorList>
            <consortium name="The Broad Institute Genomics Platform"/>
            <consortium name="The Broad Institute Genome Sequencing Center for Infectious Disease"/>
            <person name="Wu L."/>
            <person name="Ma J."/>
        </authorList>
    </citation>
    <scope>NUCLEOTIDE SEQUENCE [LARGE SCALE GENOMIC DNA]</scope>
    <source>
        <strain evidence="3">JCM 9371</strain>
    </source>
</reference>
<evidence type="ECO:0000313" key="2">
    <source>
        <dbReference type="EMBL" id="MFD0690664.1"/>
    </source>
</evidence>
<keyword evidence="1" id="KW-0472">Membrane</keyword>
<feature type="transmembrane region" description="Helical" evidence="1">
    <location>
        <begin position="134"/>
        <end position="157"/>
    </location>
</feature>
<evidence type="ECO:0000256" key="1">
    <source>
        <dbReference type="SAM" id="Phobius"/>
    </source>
</evidence>
<dbReference type="Proteomes" id="UP001597063">
    <property type="component" value="Unassembled WGS sequence"/>
</dbReference>
<name>A0ABW2XYX1_9ACTN</name>
<proteinExistence type="predicted"/>
<feature type="transmembrane region" description="Helical" evidence="1">
    <location>
        <begin position="93"/>
        <end position="114"/>
    </location>
</feature>
<dbReference type="EMBL" id="JBHTGP010000018">
    <property type="protein sequence ID" value="MFD0690664.1"/>
    <property type="molecule type" value="Genomic_DNA"/>
</dbReference>
<evidence type="ECO:0000313" key="3">
    <source>
        <dbReference type="Proteomes" id="UP001597063"/>
    </source>
</evidence>
<protein>
    <recommendedName>
        <fullName evidence="4">DUF1440 domain-containing protein</fullName>
    </recommendedName>
</protein>
<dbReference type="RefSeq" id="WP_207400406.1">
    <property type="nucleotide sequence ID" value="NZ_CAACUY010000396.1"/>
</dbReference>
<comment type="caution">
    <text evidence="2">The sequence shown here is derived from an EMBL/GenBank/DDBJ whole genome shotgun (WGS) entry which is preliminary data.</text>
</comment>
<keyword evidence="1" id="KW-1133">Transmembrane helix</keyword>
<sequence length="163" mass="16247">MNRLIRGMVAGAAGTTALNAATYLDMALRGRPASSTPEQSVERLAGAAGVDLGEGEEAENRKAGLGPLLGLATGIGAAACYALLVPGRLPRPVAALALTGLAMAGSSAPMTLLGLTDPREWSASDWLSDAIPHLAYGVVAAAALDMGGGTAGPVLVIEDRDLG</sequence>
<keyword evidence="1" id="KW-0812">Transmembrane</keyword>
<feature type="transmembrane region" description="Helical" evidence="1">
    <location>
        <begin position="68"/>
        <end position="86"/>
    </location>
</feature>
<gene>
    <name evidence="2" type="ORF">ACFQZM_39675</name>
</gene>
<evidence type="ECO:0008006" key="4">
    <source>
        <dbReference type="Google" id="ProtNLM"/>
    </source>
</evidence>
<organism evidence="2 3">
    <name type="scientific">Actinomadura fibrosa</name>
    <dbReference type="NCBI Taxonomy" id="111802"/>
    <lineage>
        <taxon>Bacteria</taxon>
        <taxon>Bacillati</taxon>
        <taxon>Actinomycetota</taxon>
        <taxon>Actinomycetes</taxon>
        <taxon>Streptosporangiales</taxon>
        <taxon>Thermomonosporaceae</taxon>
        <taxon>Actinomadura</taxon>
    </lineage>
</organism>
<keyword evidence="3" id="KW-1185">Reference proteome</keyword>